<dbReference type="Proteomes" id="UP000249304">
    <property type="component" value="Unassembled WGS sequence"/>
</dbReference>
<feature type="transmembrane region" description="Helical" evidence="1">
    <location>
        <begin position="208"/>
        <end position="225"/>
    </location>
</feature>
<sequence>MILTRLTLTAWLGALCAAAYPTWEHWRPYVGERRAFFCVGSYFPDANMWQPLVLPLRADADMLVGLGVTWAVPAVVVLVALGHWRSAVAGRRAAAVLAATAVAGPLVAMYFDSDACAFVPLFSGQWFVEVVDRASTDSTVLALLVAAVLVLLATRGRPEPDPRPAGRAARWTAAILIDYWMVVTIRLLLPGVSWESGLLAGLTFPGLVYPPEQLLVLLVIILYLLPRRTLGIWLTGLRR</sequence>
<keyword evidence="1" id="KW-1133">Transmembrane helix</keyword>
<evidence type="ECO:0000256" key="2">
    <source>
        <dbReference type="SAM" id="SignalP"/>
    </source>
</evidence>
<feature type="transmembrane region" description="Helical" evidence="1">
    <location>
        <begin position="62"/>
        <end position="81"/>
    </location>
</feature>
<comment type="caution">
    <text evidence="3">The sequence shown here is derived from an EMBL/GenBank/DDBJ whole genome shotgun (WGS) entry which is preliminary data.</text>
</comment>
<keyword evidence="1" id="KW-0472">Membrane</keyword>
<accession>A0A2W2F991</accession>
<evidence type="ECO:0000313" key="4">
    <source>
        <dbReference type="Proteomes" id="UP000249304"/>
    </source>
</evidence>
<dbReference type="AlphaFoldDB" id="A0A2W2F991"/>
<gene>
    <name evidence="3" type="ORF">C1J01_33300</name>
</gene>
<evidence type="ECO:0008006" key="5">
    <source>
        <dbReference type="Google" id="ProtNLM"/>
    </source>
</evidence>
<organism evidence="3 4">
    <name type="scientific">Nonomuraea aridisoli</name>
    <dbReference type="NCBI Taxonomy" id="2070368"/>
    <lineage>
        <taxon>Bacteria</taxon>
        <taxon>Bacillati</taxon>
        <taxon>Actinomycetota</taxon>
        <taxon>Actinomycetes</taxon>
        <taxon>Streptosporangiales</taxon>
        <taxon>Streptosporangiaceae</taxon>
        <taxon>Nonomuraea</taxon>
    </lineage>
</organism>
<feature type="transmembrane region" description="Helical" evidence="1">
    <location>
        <begin position="168"/>
        <end position="188"/>
    </location>
</feature>
<keyword evidence="2" id="KW-0732">Signal</keyword>
<dbReference type="EMBL" id="POUD01000192">
    <property type="protein sequence ID" value="PZG12254.1"/>
    <property type="molecule type" value="Genomic_DNA"/>
</dbReference>
<feature type="transmembrane region" description="Helical" evidence="1">
    <location>
        <begin position="93"/>
        <end position="111"/>
    </location>
</feature>
<proteinExistence type="predicted"/>
<feature type="transmembrane region" description="Helical" evidence="1">
    <location>
        <begin position="138"/>
        <end position="156"/>
    </location>
</feature>
<evidence type="ECO:0000256" key="1">
    <source>
        <dbReference type="SAM" id="Phobius"/>
    </source>
</evidence>
<feature type="signal peptide" evidence="2">
    <location>
        <begin position="1"/>
        <end position="19"/>
    </location>
</feature>
<evidence type="ECO:0000313" key="3">
    <source>
        <dbReference type="EMBL" id="PZG12254.1"/>
    </source>
</evidence>
<protein>
    <recommendedName>
        <fullName evidence="5">DUF998 domain-containing protein</fullName>
    </recommendedName>
</protein>
<keyword evidence="4" id="KW-1185">Reference proteome</keyword>
<keyword evidence="1" id="KW-0812">Transmembrane</keyword>
<name>A0A2W2F991_9ACTN</name>
<reference evidence="3 4" key="1">
    <citation type="submission" date="2018-01" db="EMBL/GenBank/DDBJ databases">
        <title>Draft genome sequence of Nonomuraea sp. KC333.</title>
        <authorList>
            <person name="Sahin N."/>
            <person name="Saygin H."/>
            <person name="Ay H."/>
        </authorList>
    </citation>
    <scope>NUCLEOTIDE SEQUENCE [LARGE SCALE GENOMIC DNA]</scope>
    <source>
        <strain evidence="3 4">KC333</strain>
    </source>
</reference>
<feature type="chain" id="PRO_5038808612" description="DUF998 domain-containing protein" evidence="2">
    <location>
        <begin position="20"/>
        <end position="239"/>
    </location>
</feature>